<keyword evidence="2" id="KW-1133">Transmembrane helix</keyword>
<feature type="transmembrane region" description="Helical" evidence="2">
    <location>
        <begin position="138"/>
        <end position="159"/>
    </location>
</feature>
<evidence type="ECO:0000313" key="3">
    <source>
        <dbReference type="EMBL" id="QDU40387.1"/>
    </source>
</evidence>
<feature type="compositionally biased region" description="Basic and acidic residues" evidence="1">
    <location>
        <begin position="829"/>
        <end position="847"/>
    </location>
</feature>
<feature type="region of interest" description="Disordered" evidence="1">
    <location>
        <begin position="535"/>
        <end position="554"/>
    </location>
</feature>
<feature type="compositionally biased region" description="Basic and acidic residues" evidence="1">
    <location>
        <begin position="659"/>
        <end position="681"/>
    </location>
</feature>
<feature type="compositionally biased region" description="Low complexity" evidence="1">
    <location>
        <begin position="986"/>
        <end position="1092"/>
    </location>
</feature>
<evidence type="ECO:0000313" key="4">
    <source>
        <dbReference type="Proteomes" id="UP000320496"/>
    </source>
</evidence>
<feature type="region of interest" description="Disordered" evidence="1">
    <location>
        <begin position="659"/>
        <end position="682"/>
    </location>
</feature>
<evidence type="ECO:0000256" key="2">
    <source>
        <dbReference type="SAM" id="Phobius"/>
    </source>
</evidence>
<dbReference type="KEGG" id="mri:Mal4_47430"/>
<feature type="region of interest" description="Disordered" evidence="1">
    <location>
        <begin position="766"/>
        <end position="794"/>
    </location>
</feature>
<gene>
    <name evidence="3" type="primary">spa</name>
    <name evidence="3" type="ORF">Mal4_47430</name>
</gene>
<accession>A0A517ZD47</accession>
<evidence type="ECO:0000256" key="1">
    <source>
        <dbReference type="SAM" id="MobiDB-lite"/>
    </source>
</evidence>
<keyword evidence="2" id="KW-0812">Transmembrane</keyword>
<feature type="transmembrane region" description="Helical" evidence="2">
    <location>
        <begin position="21"/>
        <end position="43"/>
    </location>
</feature>
<dbReference type="RefSeq" id="WP_231746624.1">
    <property type="nucleotide sequence ID" value="NZ_CP036275.1"/>
</dbReference>
<sequence length="1224" mass="138289">MTDPRLTRELHPVLRRVRKVRWLKSLALGWLILAALGGLMLWLPPGLPVGWMFVALGVLIAITVAAVAWPRSSDRSIAARLIEEQYPDLDSRLLTAVEQQPDFETGRYHFLQREVVSDVLVHARRRKWGDSVPGSRLFALRAANVASVLMALFVAMLLFSDSRHRSAEPLVDGQPGAAEATTGYEVTVEPGDTEIERGTSLLVLARFASKLPANVDLVAKDESGAVERVPLSKSLDLSDPLFGGRLSEVASDLTYHVEFDGEQSDAFRVTTFEYPRLIQADAQIVQPTYTGLPDKTYKDVRRISLVEGSELTLTCHLNKPVQQATLISDSGTAVPLEVGDDGVVSDRTATFRPVESVVYQLVLIDEAGRENRDPPEITIDVVPNRAPELTVAFPGRDTQVSPLQELTLQAKAWDDFGLKEYGLVLQTPTGDEQSLVLGSEAAPDENVELDHLMPLEDLSAEPKDLIAYYFYADDIGPNGDVRRTFSDMFFAEVRHFDEIYRQAPSQKASGTGGDPCKKLIQLQRQVVTATWNTMRRFPTDPDQSEQEPFSEDLDTLTESETTVLELTQQYQQTLEDLIARQFASEAVEHMITALEQYRLSRDSGTVPALAEARIAAQAAFAALLKLQAREHLVKNSQSSSQSSSSQAQRQLDDQLKQLELQNDRNRYETERQAQRESENREQLQVLNRLRELARRQEDVNQKIQELENALRKAETEEERRELERQLKRLQEEQQEMLRDVDELRERMNRDENRTQMADARRQLEQTRQNVLQTSEQLRDRQVSKALASGTRAQRELEELRDEIRKETASEFTETMRELRDEARELADRQEEIGDKLGGNEEKSRPSLRETTGNTDLAEQLNEQKERLTGLLDEMRDIVEQSEESEPLLSRKLYDTIRESRGDRPVESLEMASELLRRGFPEEGRQAEQVARGAIDRIREGVEEAADSVLGDELESLQRAQDELAMLTQSIEEELTRSDPEFKRQQPRNPQEQQPRNPQEQQPGNQQGQQPGNQQGQQPGNQQGQQRGNQQGQQPGNQQGQQPGNQQGQQPGNQQGQQPGNQQGQRPGNQQGQQPGQSPSGRGNRSPSQSSRSIASAFDGGSQTGGGHAGPHMPLTGGEFMDWSDRMRDVEEMLTDPDLRSAVARVRDRAREVRIDVKRHSKQPNWKLVRTSIYGELVELQEMVAEEIARQQPENDLVPIDRDPVPDRYSELVRTYYERLGRQRP</sequence>
<organism evidence="3 4">
    <name type="scientific">Maioricimonas rarisocia</name>
    <dbReference type="NCBI Taxonomy" id="2528026"/>
    <lineage>
        <taxon>Bacteria</taxon>
        <taxon>Pseudomonadati</taxon>
        <taxon>Planctomycetota</taxon>
        <taxon>Planctomycetia</taxon>
        <taxon>Planctomycetales</taxon>
        <taxon>Planctomycetaceae</taxon>
        <taxon>Maioricimonas</taxon>
    </lineage>
</organism>
<dbReference type="AlphaFoldDB" id="A0A517ZD47"/>
<feature type="compositionally biased region" description="Polar residues" evidence="1">
    <location>
        <begin position="766"/>
        <end position="775"/>
    </location>
</feature>
<feature type="region of interest" description="Disordered" evidence="1">
    <location>
        <begin position="829"/>
        <end position="859"/>
    </location>
</feature>
<dbReference type="Proteomes" id="UP000320496">
    <property type="component" value="Chromosome"/>
</dbReference>
<dbReference type="EMBL" id="CP036275">
    <property type="protein sequence ID" value="QDU40387.1"/>
    <property type="molecule type" value="Genomic_DNA"/>
</dbReference>
<keyword evidence="4" id="KW-1185">Reference proteome</keyword>
<keyword evidence="2" id="KW-0472">Membrane</keyword>
<feature type="compositionally biased region" description="Acidic residues" evidence="1">
    <location>
        <begin position="542"/>
        <end position="554"/>
    </location>
</feature>
<proteinExistence type="predicted"/>
<feature type="transmembrane region" description="Helical" evidence="2">
    <location>
        <begin position="49"/>
        <end position="70"/>
    </location>
</feature>
<reference evidence="3 4" key="1">
    <citation type="submission" date="2019-02" db="EMBL/GenBank/DDBJ databases">
        <title>Deep-cultivation of Planctomycetes and their phenomic and genomic characterization uncovers novel biology.</title>
        <authorList>
            <person name="Wiegand S."/>
            <person name="Jogler M."/>
            <person name="Boedeker C."/>
            <person name="Pinto D."/>
            <person name="Vollmers J."/>
            <person name="Rivas-Marin E."/>
            <person name="Kohn T."/>
            <person name="Peeters S.H."/>
            <person name="Heuer A."/>
            <person name="Rast P."/>
            <person name="Oberbeckmann S."/>
            <person name="Bunk B."/>
            <person name="Jeske O."/>
            <person name="Meyerdierks A."/>
            <person name="Storesund J.E."/>
            <person name="Kallscheuer N."/>
            <person name="Luecker S."/>
            <person name="Lage O.M."/>
            <person name="Pohl T."/>
            <person name="Merkel B.J."/>
            <person name="Hornburger P."/>
            <person name="Mueller R.-W."/>
            <person name="Bruemmer F."/>
            <person name="Labrenz M."/>
            <person name="Spormann A.M."/>
            <person name="Op den Camp H."/>
            <person name="Overmann J."/>
            <person name="Amann R."/>
            <person name="Jetten M.S.M."/>
            <person name="Mascher T."/>
            <person name="Medema M.H."/>
            <person name="Devos D.P."/>
            <person name="Kaster A.-K."/>
            <person name="Ovreas L."/>
            <person name="Rohde M."/>
            <person name="Galperin M.Y."/>
            <person name="Jogler C."/>
        </authorList>
    </citation>
    <scope>NUCLEOTIDE SEQUENCE [LARGE SCALE GENOMIC DNA]</scope>
    <source>
        <strain evidence="3 4">Mal4</strain>
    </source>
</reference>
<protein>
    <submittedName>
        <fullName evidence="3">Immunoglobulin G-binding protein A</fullName>
    </submittedName>
</protein>
<name>A0A517ZD47_9PLAN</name>
<feature type="region of interest" description="Disordered" evidence="1">
    <location>
        <begin position="964"/>
        <end position="1119"/>
    </location>
</feature>
<feature type="compositionally biased region" description="Basic and acidic residues" evidence="1">
    <location>
        <begin position="973"/>
        <end position="983"/>
    </location>
</feature>